<sequence>MFPESIDYIMLCLSELDGSYH</sequence>
<proteinExistence type="predicted"/>
<dbReference type="AlphaFoldDB" id="A0A0A9BEM9"/>
<evidence type="ECO:0000313" key="1">
    <source>
        <dbReference type="EMBL" id="JAD57757.1"/>
    </source>
</evidence>
<dbReference type="EMBL" id="GBRH01240138">
    <property type="protein sequence ID" value="JAD57757.1"/>
    <property type="molecule type" value="Transcribed_RNA"/>
</dbReference>
<reference evidence="1" key="2">
    <citation type="journal article" date="2015" name="Data Brief">
        <title>Shoot transcriptome of the giant reed, Arundo donax.</title>
        <authorList>
            <person name="Barrero R.A."/>
            <person name="Guerrero F.D."/>
            <person name="Moolhuijzen P."/>
            <person name="Goolsby J.A."/>
            <person name="Tidwell J."/>
            <person name="Bellgard S.E."/>
            <person name="Bellgard M.I."/>
        </authorList>
    </citation>
    <scope>NUCLEOTIDE SEQUENCE</scope>
    <source>
        <tissue evidence="1">Shoot tissue taken approximately 20 cm above the soil surface</tissue>
    </source>
</reference>
<accession>A0A0A9BEM9</accession>
<organism evidence="1">
    <name type="scientific">Arundo donax</name>
    <name type="common">Giant reed</name>
    <name type="synonym">Donax arundinaceus</name>
    <dbReference type="NCBI Taxonomy" id="35708"/>
    <lineage>
        <taxon>Eukaryota</taxon>
        <taxon>Viridiplantae</taxon>
        <taxon>Streptophyta</taxon>
        <taxon>Embryophyta</taxon>
        <taxon>Tracheophyta</taxon>
        <taxon>Spermatophyta</taxon>
        <taxon>Magnoliopsida</taxon>
        <taxon>Liliopsida</taxon>
        <taxon>Poales</taxon>
        <taxon>Poaceae</taxon>
        <taxon>PACMAD clade</taxon>
        <taxon>Arundinoideae</taxon>
        <taxon>Arundineae</taxon>
        <taxon>Arundo</taxon>
    </lineage>
</organism>
<protein>
    <submittedName>
        <fullName evidence="1">Uncharacterized protein</fullName>
    </submittedName>
</protein>
<name>A0A0A9BEM9_ARUDO</name>
<reference evidence="1" key="1">
    <citation type="submission" date="2014-09" db="EMBL/GenBank/DDBJ databases">
        <authorList>
            <person name="Magalhaes I.L.F."/>
            <person name="Oliveira U."/>
            <person name="Santos F.R."/>
            <person name="Vidigal T.H.D.A."/>
            <person name="Brescovit A.D."/>
            <person name="Santos A.J."/>
        </authorList>
    </citation>
    <scope>NUCLEOTIDE SEQUENCE</scope>
    <source>
        <tissue evidence="1">Shoot tissue taken approximately 20 cm above the soil surface</tissue>
    </source>
</reference>